<dbReference type="EMBL" id="CP027432">
    <property type="protein sequence ID" value="QCI28895.1"/>
    <property type="molecule type" value="Genomic_DNA"/>
</dbReference>
<dbReference type="SUPFAM" id="SSF81301">
    <property type="entry name" value="Nucleotidyltransferase"/>
    <property type="match status" value="1"/>
</dbReference>
<dbReference type="Gene3D" id="3.20.20.140">
    <property type="entry name" value="Metal-dependent hydrolases"/>
    <property type="match status" value="1"/>
</dbReference>
<dbReference type="Gene3D" id="1.10.150.110">
    <property type="entry name" value="DNA polymerase beta, N-terminal domain-like"/>
    <property type="match status" value="1"/>
</dbReference>
<keyword evidence="25" id="KW-0540">Nuclease</keyword>
<dbReference type="InterPro" id="IPR002054">
    <property type="entry name" value="DNA-dir_DNA_pol_X"/>
</dbReference>
<sequence length="572" mass="65291">MMTNGEIAKMLAMTADLLEIKGENPFKVRAYRNAARIVENSSKDFDKLVKEGFDLTRLPGIGKDLSEYIKEIVNTGKFHKLEELKKEIPQGLVDMLSIEGLGPKRVKQIYDAFGVTSLEELKKYAQSGELDKLPGFGPKLIEKILKGIKQLKKAGIRFLWAEVEDIAEDLREYLLKFEGVEIVEIAGSYRRKKETVGDLDILVVAKDYPKVSEYFIKYPEVKEVHSAGLTRSTVFLQNGLQVDLRAVSHESYGAALHYFTGSKAHNIEIRKIAISLGMKVNEYGVYKDDKKIAGESEEEVYKAVGLCYIEPELRENRGEIEACRENRLPKLIKREDLRGDLHIHSNYSDGANTIEEIAKKAIELGYEYIAITDHSKRLKVANGMDEKKILRQFEEIDRLNEKFKGKIYIFKGCEVDILEDGSLDYDEEILEKCEIVNAAIHYKFDLPRELQTKRVIKAINNPFVTTISHPTGRILHKREEMSLDFELIFSEAVKNGVFLEINSQPDRLDLNDVLIKQAIEKGVKLVINSDAHNLKSLNFVKYGINQARRGWCEKKNVINTLSLKELKGMLRE</sequence>
<dbReference type="InterPro" id="IPR028207">
    <property type="entry name" value="DNA_pol_B_palm_palm"/>
</dbReference>
<evidence type="ECO:0000256" key="14">
    <source>
        <dbReference type="ARBA" id="ARBA00023053"/>
    </source>
</evidence>
<dbReference type="Gene3D" id="3.30.460.10">
    <property type="entry name" value="Beta Polymerase, domain 2"/>
    <property type="match status" value="1"/>
</dbReference>
<evidence type="ECO:0000256" key="5">
    <source>
        <dbReference type="ARBA" id="ARBA00020020"/>
    </source>
</evidence>
<dbReference type="SUPFAM" id="SSF47781">
    <property type="entry name" value="RuvA domain 2-like"/>
    <property type="match status" value="1"/>
</dbReference>
<dbReference type="InterPro" id="IPR004013">
    <property type="entry name" value="PHP_dom"/>
</dbReference>
<evidence type="ECO:0000256" key="16">
    <source>
        <dbReference type="ARBA" id="ARBA00035717"/>
    </source>
</evidence>
<comment type="subcellular location">
    <subcellularLocation>
        <location evidence="2">Cytoplasm</location>
    </subcellularLocation>
</comment>
<evidence type="ECO:0000259" key="22">
    <source>
        <dbReference type="SMART" id="SM00278"/>
    </source>
</evidence>
<evidence type="ECO:0000256" key="6">
    <source>
        <dbReference type="ARBA" id="ARBA00022481"/>
    </source>
</evidence>
<evidence type="ECO:0000259" key="23">
    <source>
        <dbReference type="SMART" id="SM00481"/>
    </source>
</evidence>
<dbReference type="Proteomes" id="UP000298805">
    <property type="component" value="Chromosome"/>
</dbReference>
<evidence type="ECO:0000256" key="12">
    <source>
        <dbReference type="ARBA" id="ARBA00022843"/>
    </source>
</evidence>
<reference evidence="25" key="1">
    <citation type="submission" date="2019-06" db="EMBL/GenBank/DDBJ databases">
        <title>A comparative analysis of the Nautiliaceae.</title>
        <authorList>
            <person name="Grosche A."/>
            <person name="Smedile F."/>
            <person name="Vetriani C."/>
        </authorList>
    </citation>
    <scope>NUCLEOTIDE SEQUENCE</scope>
    <source>
        <strain evidence="25">TB6</strain>
    </source>
</reference>
<dbReference type="CDD" id="cd00141">
    <property type="entry name" value="NT_POLXc"/>
    <property type="match status" value="1"/>
</dbReference>
<keyword evidence="11" id="KW-0227">DNA damage</keyword>
<dbReference type="EC" id="2.7.7.7" evidence="3"/>
<feature type="domain" description="Helix-hairpin-helix DNA-binding motif class 1" evidence="22">
    <location>
        <begin position="128"/>
        <end position="147"/>
    </location>
</feature>
<keyword evidence="10" id="KW-0235">DNA replication</keyword>
<evidence type="ECO:0000256" key="4">
    <source>
        <dbReference type="ARBA" id="ARBA00012720"/>
    </source>
</evidence>
<dbReference type="PANTHER" id="PTHR36928">
    <property type="entry name" value="PHOSPHATASE YCDX-RELATED"/>
    <property type="match status" value="1"/>
</dbReference>
<proteinExistence type="predicted"/>
<dbReference type="InterPro" id="IPR010996">
    <property type="entry name" value="HHH_MUS81"/>
</dbReference>
<comment type="catalytic activity">
    <reaction evidence="19">
        <text>a 5'-end 2'-deoxyribose-2'-deoxyribonucleotide-DNA = (2E,4S)-4-hydroxypenten-2-al-5-phosphate + a 5'-end 5'-phospho-2'-deoxyribonucleoside-DNA + H(+)</text>
        <dbReference type="Rhea" id="RHEA:76255"/>
        <dbReference type="Rhea" id="RHEA-COMP:13180"/>
        <dbReference type="Rhea" id="RHEA-COMP:18657"/>
        <dbReference type="ChEBI" id="CHEBI:15378"/>
        <dbReference type="ChEBI" id="CHEBI:136412"/>
        <dbReference type="ChEBI" id="CHEBI:195194"/>
        <dbReference type="ChEBI" id="CHEBI:195195"/>
    </reaction>
</comment>
<dbReference type="GO" id="GO:0004527">
    <property type="term" value="F:exonuclease activity"/>
    <property type="evidence" value="ECO:0007669"/>
    <property type="project" value="UniProtKB-KW"/>
</dbReference>
<dbReference type="SUPFAM" id="SSF47802">
    <property type="entry name" value="DNA polymerase beta, N-terminal domain-like"/>
    <property type="match status" value="1"/>
</dbReference>
<keyword evidence="9" id="KW-0548">Nucleotidyltransferase</keyword>
<dbReference type="SMART" id="SM00278">
    <property type="entry name" value="HhH1"/>
    <property type="match status" value="3"/>
</dbReference>
<dbReference type="InterPro" id="IPR037160">
    <property type="entry name" value="DNA_Pol_thumb_sf"/>
</dbReference>
<dbReference type="Gene3D" id="1.10.150.20">
    <property type="entry name" value="5' to 3' exonuclease, C-terminal subdomain"/>
    <property type="match status" value="1"/>
</dbReference>
<accession>A0ABX5TM25</accession>
<evidence type="ECO:0000256" key="7">
    <source>
        <dbReference type="ARBA" id="ARBA00022634"/>
    </source>
</evidence>
<feature type="domain" description="Polymerase/histidinol phosphatase N-terminal" evidence="23">
    <location>
        <begin position="339"/>
        <end position="419"/>
    </location>
</feature>
<feature type="domain" description="DNA-directed DNA polymerase X" evidence="24">
    <location>
        <begin position="2"/>
        <end position="315"/>
    </location>
</feature>
<keyword evidence="7" id="KW-0237">DNA synthesis</keyword>
<evidence type="ECO:0000256" key="11">
    <source>
        <dbReference type="ARBA" id="ARBA00022763"/>
    </source>
</evidence>
<keyword evidence="26" id="KW-1185">Reference proteome</keyword>
<dbReference type="InterPro" id="IPR002008">
    <property type="entry name" value="DNA_pol_X_beta-like"/>
</dbReference>
<keyword evidence="8" id="KW-0808">Transferase</keyword>
<dbReference type="InterPro" id="IPR003583">
    <property type="entry name" value="Hlx-hairpin-Hlx_DNA-bd_motif"/>
</dbReference>
<keyword evidence="13" id="KW-0239">DNA-directed DNA polymerase</keyword>
<keyword evidence="14" id="KW-0915">Sodium</keyword>
<feature type="domain" description="Helix-hairpin-helix DNA-binding motif class 1" evidence="22">
    <location>
        <begin position="53"/>
        <end position="72"/>
    </location>
</feature>
<gene>
    <name evidence="25" type="primary">polX</name>
    <name evidence="25" type="ORF">C6V80_07910</name>
</gene>
<dbReference type="InterPro" id="IPR003141">
    <property type="entry name" value="Pol/His_phosphatase_N"/>
</dbReference>
<comment type="cofactor">
    <cofactor evidence="1">
        <name>Mg(2+)</name>
        <dbReference type="ChEBI" id="CHEBI:18420"/>
    </cofactor>
</comment>
<comment type="function">
    <text evidence="20">Repair polymerase that plays a key role in base-excision repair. During this process, the damaged base is excised by specific DNA glycosylases, the DNA backbone is nicked at the abasic site by an apurinic/apyrimidic (AP) endonuclease, and POLB removes 5'-deoxyribose-phosphate from the preincised AP site acting as a 5'-deoxyribose-phosphate lyase (5'-dRP lyase); through its DNA polymerase activity, it adds one nucleotide to the 3' end of the arising single-nucleotide gap. Conducts 'gap-filling' DNA synthesis in a stepwise distributive fashion rather than in a processive fashion as for other DNA polymerases. It is also able to cleave sugar-phosphate bonds 3' to an intact AP site, acting as an AP lyase.</text>
</comment>
<dbReference type="NCBIfam" id="NF006375">
    <property type="entry name" value="PRK08609.1"/>
    <property type="match status" value="1"/>
</dbReference>
<dbReference type="SMART" id="SM00481">
    <property type="entry name" value="POLIIIAc"/>
    <property type="match status" value="1"/>
</dbReference>
<evidence type="ECO:0000313" key="25">
    <source>
        <dbReference type="EMBL" id="QCI28895.1"/>
    </source>
</evidence>
<dbReference type="Pfam" id="PF14716">
    <property type="entry name" value="HHH_8"/>
    <property type="match status" value="1"/>
</dbReference>
<protein>
    <recommendedName>
        <fullName evidence="5">DNA polymerase beta</fullName>
        <ecNumber evidence="3">2.7.7.7</ecNumber>
        <ecNumber evidence="4">4.2.99.18</ecNumber>
    </recommendedName>
    <alternativeName>
        <fullName evidence="16">5'-deoxyribose-phosphate lyase</fullName>
    </alternativeName>
    <alternativeName>
        <fullName evidence="17">AP lyase</fullName>
    </alternativeName>
</protein>
<dbReference type="SMART" id="SM00483">
    <property type="entry name" value="POLXc"/>
    <property type="match status" value="1"/>
</dbReference>
<dbReference type="Pfam" id="PF14520">
    <property type="entry name" value="HHH_5"/>
    <property type="match status" value="1"/>
</dbReference>
<organism evidence="25 26">
    <name type="scientific">Caminibacter pacificus</name>
    <dbReference type="NCBI Taxonomy" id="1424653"/>
    <lineage>
        <taxon>Bacteria</taxon>
        <taxon>Pseudomonadati</taxon>
        <taxon>Campylobacterota</taxon>
        <taxon>Epsilonproteobacteria</taxon>
        <taxon>Nautiliales</taxon>
        <taxon>Nautiliaceae</taxon>
        <taxon>Caminibacter</taxon>
    </lineage>
</organism>
<dbReference type="InterPro" id="IPR050243">
    <property type="entry name" value="PHP_phosphatase"/>
</dbReference>
<dbReference type="CDD" id="cd07436">
    <property type="entry name" value="PHP_PolX"/>
    <property type="match status" value="1"/>
</dbReference>
<dbReference type="Pfam" id="PF14791">
    <property type="entry name" value="DNA_pol_B_thumb"/>
    <property type="match status" value="1"/>
</dbReference>
<keyword evidence="12" id="KW-0832">Ubl conjugation</keyword>
<evidence type="ECO:0000256" key="3">
    <source>
        <dbReference type="ARBA" id="ARBA00012417"/>
    </source>
</evidence>
<comment type="catalytic activity">
    <reaction evidence="21">
        <text>DNA(n) + a 2'-deoxyribonucleoside 5'-triphosphate = DNA(n+1) + diphosphate</text>
        <dbReference type="Rhea" id="RHEA:22508"/>
        <dbReference type="Rhea" id="RHEA-COMP:17339"/>
        <dbReference type="Rhea" id="RHEA-COMP:17340"/>
        <dbReference type="ChEBI" id="CHEBI:33019"/>
        <dbReference type="ChEBI" id="CHEBI:61560"/>
        <dbReference type="ChEBI" id="CHEBI:173112"/>
        <dbReference type="EC" id="2.7.7.7"/>
    </reaction>
</comment>
<evidence type="ECO:0000256" key="10">
    <source>
        <dbReference type="ARBA" id="ARBA00022705"/>
    </source>
</evidence>
<evidence type="ECO:0000256" key="8">
    <source>
        <dbReference type="ARBA" id="ARBA00022679"/>
    </source>
</evidence>
<dbReference type="PIRSF" id="PIRSF005047">
    <property type="entry name" value="UCP005047_YshC"/>
    <property type="match status" value="1"/>
</dbReference>
<dbReference type="RefSeq" id="WP_123352817.1">
    <property type="nucleotide sequence ID" value="NZ_CP027432.2"/>
</dbReference>
<keyword evidence="15" id="KW-0234">DNA repair</keyword>
<evidence type="ECO:0000256" key="13">
    <source>
        <dbReference type="ARBA" id="ARBA00022932"/>
    </source>
</evidence>
<keyword evidence="6" id="KW-0488">Methylation</keyword>
<dbReference type="PANTHER" id="PTHR36928:SF1">
    <property type="entry name" value="PHOSPHATASE YCDX-RELATED"/>
    <property type="match status" value="1"/>
</dbReference>
<dbReference type="Pfam" id="PF14792">
    <property type="entry name" value="DNA_pol_B_palm"/>
    <property type="match status" value="1"/>
</dbReference>
<evidence type="ECO:0000256" key="9">
    <source>
        <dbReference type="ARBA" id="ARBA00022695"/>
    </source>
</evidence>
<evidence type="ECO:0000259" key="24">
    <source>
        <dbReference type="SMART" id="SM00483"/>
    </source>
</evidence>
<dbReference type="PRINTS" id="PR00870">
    <property type="entry name" value="DNAPOLXBETA"/>
</dbReference>
<dbReference type="InterPro" id="IPR027421">
    <property type="entry name" value="DNA_pol_lamdba_lyase_dom_sf"/>
</dbReference>
<dbReference type="InterPro" id="IPR047967">
    <property type="entry name" value="PolX_PHP"/>
</dbReference>
<keyword evidence="25" id="KW-0269">Exonuclease</keyword>
<dbReference type="InterPro" id="IPR022311">
    <property type="entry name" value="PolX-like"/>
</dbReference>
<dbReference type="Gene3D" id="3.30.210.10">
    <property type="entry name" value="DNA polymerase, thumb domain"/>
    <property type="match status" value="1"/>
</dbReference>
<dbReference type="SUPFAM" id="SSF89550">
    <property type="entry name" value="PHP domain-like"/>
    <property type="match status" value="1"/>
</dbReference>
<evidence type="ECO:0000313" key="26">
    <source>
        <dbReference type="Proteomes" id="UP000298805"/>
    </source>
</evidence>
<evidence type="ECO:0000256" key="1">
    <source>
        <dbReference type="ARBA" id="ARBA00001946"/>
    </source>
</evidence>
<evidence type="ECO:0000256" key="19">
    <source>
        <dbReference type="ARBA" id="ARBA00044678"/>
    </source>
</evidence>
<comment type="catalytic activity">
    <reaction evidence="18">
        <text>2'-deoxyribonucleotide-(2'-deoxyribose 5'-phosphate)-2'-deoxyribonucleotide-DNA = a 3'-end 2'-deoxyribonucleotide-(2,3-dehydro-2,3-deoxyribose 5'-phosphate)-DNA + a 5'-end 5'-phospho-2'-deoxyribonucleoside-DNA + H(+)</text>
        <dbReference type="Rhea" id="RHEA:66592"/>
        <dbReference type="Rhea" id="RHEA-COMP:13180"/>
        <dbReference type="Rhea" id="RHEA-COMP:16897"/>
        <dbReference type="Rhea" id="RHEA-COMP:17067"/>
        <dbReference type="ChEBI" id="CHEBI:15378"/>
        <dbReference type="ChEBI" id="CHEBI:136412"/>
        <dbReference type="ChEBI" id="CHEBI:157695"/>
        <dbReference type="ChEBI" id="CHEBI:167181"/>
        <dbReference type="EC" id="4.2.99.18"/>
    </reaction>
</comment>
<evidence type="ECO:0000256" key="17">
    <source>
        <dbReference type="ARBA" id="ARBA00035726"/>
    </source>
</evidence>
<evidence type="ECO:0000256" key="18">
    <source>
        <dbReference type="ARBA" id="ARBA00044632"/>
    </source>
</evidence>
<dbReference type="EC" id="4.2.99.18" evidence="4"/>
<evidence type="ECO:0000256" key="21">
    <source>
        <dbReference type="ARBA" id="ARBA00049244"/>
    </source>
</evidence>
<dbReference type="InterPro" id="IPR016195">
    <property type="entry name" value="Pol/histidinol_Pase-like"/>
</dbReference>
<name>A0ABX5TM25_9BACT</name>
<evidence type="ECO:0000256" key="20">
    <source>
        <dbReference type="ARBA" id="ARBA00045548"/>
    </source>
</evidence>
<evidence type="ECO:0000256" key="15">
    <source>
        <dbReference type="ARBA" id="ARBA00023204"/>
    </source>
</evidence>
<dbReference type="InterPro" id="IPR010994">
    <property type="entry name" value="RuvA_2-like"/>
</dbReference>
<feature type="domain" description="Helix-hairpin-helix DNA-binding motif class 1" evidence="22">
    <location>
        <begin position="93"/>
        <end position="112"/>
    </location>
</feature>
<dbReference type="Pfam" id="PF02811">
    <property type="entry name" value="PHP"/>
    <property type="match status" value="1"/>
</dbReference>
<evidence type="ECO:0000256" key="2">
    <source>
        <dbReference type="ARBA" id="ARBA00004496"/>
    </source>
</evidence>
<keyword evidence="25" id="KW-0378">Hydrolase</keyword>
<dbReference type="InterPro" id="IPR043519">
    <property type="entry name" value="NT_sf"/>
</dbReference>
<dbReference type="InterPro" id="IPR029398">
    <property type="entry name" value="PolB_thumb"/>
</dbReference>